<dbReference type="Gene3D" id="3.40.630.40">
    <property type="entry name" value="Zn-dependent exopeptidases"/>
    <property type="match status" value="1"/>
</dbReference>
<dbReference type="RefSeq" id="WP_102068313.1">
    <property type="nucleotide sequence ID" value="NZ_PDNV01000001.1"/>
</dbReference>
<evidence type="ECO:0000313" key="2">
    <source>
        <dbReference type="Proteomes" id="UP000234328"/>
    </source>
</evidence>
<dbReference type="InterPro" id="IPR007709">
    <property type="entry name" value="N-FG_amidohydro"/>
</dbReference>
<accession>A0A2N4ULE9</accession>
<dbReference type="NCBIfam" id="TIGR02017">
    <property type="entry name" value="hutG_amidohyd"/>
    <property type="match status" value="1"/>
</dbReference>
<proteinExistence type="predicted"/>
<organism evidence="1 2">
    <name type="scientific">Pollutimonas nitritireducens</name>
    <dbReference type="NCBI Taxonomy" id="2045209"/>
    <lineage>
        <taxon>Bacteria</taxon>
        <taxon>Pseudomonadati</taxon>
        <taxon>Pseudomonadota</taxon>
        <taxon>Betaproteobacteria</taxon>
        <taxon>Burkholderiales</taxon>
        <taxon>Alcaligenaceae</taxon>
        <taxon>Pollutimonas</taxon>
    </lineage>
</organism>
<dbReference type="Pfam" id="PF05013">
    <property type="entry name" value="FGase"/>
    <property type="match status" value="1"/>
</dbReference>
<comment type="caution">
    <text evidence="1">The sequence shown here is derived from an EMBL/GenBank/DDBJ whole genome shotgun (WGS) entry which is preliminary data.</text>
</comment>
<keyword evidence="2" id="KW-1185">Reference proteome</keyword>
<reference evidence="1 2" key="1">
    <citation type="submission" date="2017-10" db="EMBL/GenBank/DDBJ databases">
        <title>Two draft genome sequences of Pusillimonas sp. strains isolated from a nitrate- and radionuclide-contaminated groundwater in Russia.</title>
        <authorList>
            <person name="Grouzdev D.S."/>
            <person name="Tourova T.P."/>
            <person name="Goeva M.A."/>
            <person name="Babich T.L."/>
            <person name="Sokolova D.S."/>
            <person name="Abdullin R."/>
            <person name="Poltaraus A.B."/>
            <person name="Toshchakov S.V."/>
            <person name="Nazina T.N."/>
        </authorList>
    </citation>
    <scope>NUCLEOTIDE SEQUENCE [LARGE SCALE GENOMIC DNA]</scope>
    <source>
        <strain evidence="1 2">JR1/69-2-13</strain>
    </source>
</reference>
<dbReference type="InterPro" id="IPR010247">
    <property type="entry name" value="HutG_amidohyd"/>
</dbReference>
<sequence>MTIATEPSVFTLHQGTIPLLISIPHLGAQIPAEIARSMAPAAQHLDDTDWHLDRLYSFADALGASVLFPKNSRYVIDLNRPPDGANLYPGRKTTLLCPVDTFNEEALYLDGKQPDAAEQARRRDHYWHPYHAALQAELERIRSLHGHVLLWEAHSIRSQVPRLFEGRLPDFNFGTADDRSAAPGVADGLAATINQEGRYSAVANGRFKGGYITRQYGNPEQGIHAIQLELAQIAYMSESRPYAYDEERAAAVAPVIRGAIQQALDDIRRSARAGAP</sequence>
<dbReference type="OrthoDB" id="8716700at2"/>
<name>A0A2N4ULE9_9BURK</name>
<protein>
    <submittedName>
        <fullName evidence="1">N-formylglutamate deformylase</fullName>
    </submittedName>
</protein>
<dbReference type="EMBL" id="PDNV01000001">
    <property type="protein sequence ID" value="PLC55841.1"/>
    <property type="molecule type" value="Genomic_DNA"/>
</dbReference>
<dbReference type="Proteomes" id="UP000234328">
    <property type="component" value="Unassembled WGS sequence"/>
</dbReference>
<dbReference type="SUPFAM" id="SSF53187">
    <property type="entry name" value="Zn-dependent exopeptidases"/>
    <property type="match status" value="1"/>
</dbReference>
<gene>
    <name evidence="1" type="primary">hutG</name>
    <name evidence="1" type="ORF">CR155_01985</name>
</gene>
<evidence type="ECO:0000313" key="1">
    <source>
        <dbReference type="EMBL" id="PLC55841.1"/>
    </source>
</evidence>
<dbReference type="AlphaFoldDB" id="A0A2N4ULE9"/>